<gene>
    <name evidence="2" type="ORF">RND71_041514</name>
</gene>
<dbReference type="AlphaFoldDB" id="A0AAE1QXU6"/>
<sequence length="224" mass="25743">MIREYSYKWTRLRGLSSKAILDIIVYKGNFYAVDLDGETIKFDSSLNETKVASRFDDIGGNKKRLVESSGELFLVDMVIDDVGPYWNIVFEVKTYRLDEQKHEWTQVHTLDDRIFFAGDDGCFSLYSKDFGDQCRGNCIYYTNISMDILGEYDDPRGGLGEYSPLVGRPSNGPLSEELVHKYRELHGHNTGVFTLEDGKLGSLISFLEYADIFWPPPSWLNRQE</sequence>
<dbReference type="PANTHER" id="PTHR47123">
    <property type="entry name" value="F-BOX PROTEIN SKIP23"/>
    <property type="match status" value="1"/>
</dbReference>
<proteinExistence type="predicted"/>
<organism evidence="2 3">
    <name type="scientific">Anisodus tanguticus</name>
    <dbReference type="NCBI Taxonomy" id="243964"/>
    <lineage>
        <taxon>Eukaryota</taxon>
        <taxon>Viridiplantae</taxon>
        <taxon>Streptophyta</taxon>
        <taxon>Embryophyta</taxon>
        <taxon>Tracheophyta</taxon>
        <taxon>Spermatophyta</taxon>
        <taxon>Magnoliopsida</taxon>
        <taxon>eudicotyledons</taxon>
        <taxon>Gunneridae</taxon>
        <taxon>Pentapetalae</taxon>
        <taxon>asterids</taxon>
        <taxon>lamiids</taxon>
        <taxon>Solanales</taxon>
        <taxon>Solanaceae</taxon>
        <taxon>Solanoideae</taxon>
        <taxon>Hyoscyameae</taxon>
        <taxon>Anisodus</taxon>
    </lineage>
</organism>
<dbReference type="PANTHER" id="PTHR47123:SF12">
    <property type="entry name" value="F-BOX DOMAIN-CONTAINING PROTEIN"/>
    <property type="match status" value="1"/>
</dbReference>
<dbReference type="Proteomes" id="UP001291623">
    <property type="component" value="Unassembled WGS sequence"/>
</dbReference>
<protein>
    <recommendedName>
        <fullName evidence="1">KIB1-4 beta-propeller domain-containing protein</fullName>
    </recommendedName>
</protein>
<dbReference type="EMBL" id="JAVYJV010000023">
    <property type="protein sequence ID" value="KAK4340052.1"/>
    <property type="molecule type" value="Genomic_DNA"/>
</dbReference>
<accession>A0AAE1QXU6</accession>
<dbReference type="Pfam" id="PF03478">
    <property type="entry name" value="Beta-prop_KIB1-4"/>
    <property type="match status" value="1"/>
</dbReference>
<evidence type="ECO:0000259" key="1">
    <source>
        <dbReference type="Pfam" id="PF03478"/>
    </source>
</evidence>
<name>A0AAE1QXU6_9SOLA</name>
<reference evidence="2" key="1">
    <citation type="submission" date="2023-12" db="EMBL/GenBank/DDBJ databases">
        <title>Genome assembly of Anisodus tanguticus.</title>
        <authorList>
            <person name="Wang Y.-J."/>
        </authorList>
    </citation>
    <scope>NUCLEOTIDE SEQUENCE</scope>
    <source>
        <strain evidence="2">KB-2021</strain>
        <tissue evidence="2">Leaf</tissue>
    </source>
</reference>
<dbReference type="InterPro" id="IPR051304">
    <property type="entry name" value="SCF_F-box_domain"/>
</dbReference>
<evidence type="ECO:0000313" key="3">
    <source>
        <dbReference type="Proteomes" id="UP001291623"/>
    </source>
</evidence>
<comment type="caution">
    <text evidence="2">The sequence shown here is derived from an EMBL/GenBank/DDBJ whole genome shotgun (WGS) entry which is preliminary data.</text>
</comment>
<keyword evidence="3" id="KW-1185">Reference proteome</keyword>
<evidence type="ECO:0000313" key="2">
    <source>
        <dbReference type="EMBL" id="KAK4340052.1"/>
    </source>
</evidence>
<dbReference type="InterPro" id="IPR005174">
    <property type="entry name" value="KIB1-4_b-propeller"/>
</dbReference>
<feature type="domain" description="KIB1-4 beta-propeller" evidence="1">
    <location>
        <begin position="4"/>
        <end position="155"/>
    </location>
</feature>